<keyword evidence="7 8" id="KW-0998">Cell outer membrane</keyword>
<feature type="domain" description="TonB-dependent receptor plug" evidence="13">
    <location>
        <begin position="43"/>
        <end position="142"/>
    </location>
</feature>
<keyword evidence="11" id="KW-0732">Signal</keyword>
<evidence type="ECO:0000256" key="7">
    <source>
        <dbReference type="ARBA" id="ARBA00023237"/>
    </source>
</evidence>
<dbReference type="InterPro" id="IPR000531">
    <property type="entry name" value="Beta-barrel_TonB"/>
</dbReference>
<comment type="similarity">
    <text evidence="8 9">Belongs to the TonB-dependent receptor family.</text>
</comment>
<dbReference type="KEGG" id="psti:SOO65_09300"/>
<feature type="region of interest" description="Disordered" evidence="10">
    <location>
        <begin position="56"/>
        <end position="81"/>
    </location>
</feature>
<dbReference type="SUPFAM" id="SSF56935">
    <property type="entry name" value="Porins"/>
    <property type="match status" value="1"/>
</dbReference>
<evidence type="ECO:0000256" key="11">
    <source>
        <dbReference type="SAM" id="SignalP"/>
    </source>
</evidence>
<dbReference type="PROSITE" id="PS52016">
    <property type="entry name" value="TONB_DEPENDENT_REC_3"/>
    <property type="match status" value="1"/>
</dbReference>
<dbReference type="InterPro" id="IPR039426">
    <property type="entry name" value="TonB-dep_rcpt-like"/>
</dbReference>
<keyword evidence="6 8" id="KW-0472">Membrane</keyword>
<keyword evidence="2 8" id="KW-0813">Transport</keyword>
<dbReference type="InterPro" id="IPR012910">
    <property type="entry name" value="Plug_dom"/>
</dbReference>
<name>A0AAX4HVF8_9BACT</name>
<comment type="subcellular location">
    <subcellularLocation>
        <location evidence="1 8">Cell outer membrane</location>
        <topology evidence="1 8">Multi-pass membrane protein</topology>
    </subcellularLocation>
</comment>
<evidence type="ECO:0000256" key="8">
    <source>
        <dbReference type="PROSITE-ProRule" id="PRU01360"/>
    </source>
</evidence>
<dbReference type="Proteomes" id="UP001324634">
    <property type="component" value="Chromosome"/>
</dbReference>
<dbReference type="PANTHER" id="PTHR30069:SF40">
    <property type="entry name" value="TONB-DEPENDENT RECEPTOR NMB0964-RELATED"/>
    <property type="match status" value="1"/>
</dbReference>
<evidence type="ECO:0000313" key="15">
    <source>
        <dbReference type="Proteomes" id="UP001324634"/>
    </source>
</evidence>
<feature type="chain" id="PRO_5043825285" evidence="11">
    <location>
        <begin position="19"/>
        <end position="660"/>
    </location>
</feature>
<organism evidence="14 15">
    <name type="scientific">Peredibacter starrii</name>
    <dbReference type="NCBI Taxonomy" id="28202"/>
    <lineage>
        <taxon>Bacteria</taxon>
        <taxon>Pseudomonadati</taxon>
        <taxon>Bdellovibrionota</taxon>
        <taxon>Bacteriovoracia</taxon>
        <taxon>Bacteriovoracales</taxon>
        <taxon>Bacteriovoracaceae</taxon>
        <taxon>Peredibacter</taxon>
    </lineage>
</organism>
<evidence type="ECO:0000259" key="12">
    <source>
        <dbReference type="Pfam" id="PF00593"/>
    </source>
</evidence>
<keyword evidence="4 8" id="KW-0812">Transmembrane</keyword>
<sequence>MKATVILPLALYASYSLAHETKLEEIEVIEHEETQGLVDFVPSVTKLTGAELTKKRQPSIGDTLSSEAGIQSTQFGPNASRPVIRGLDGDRVRILQNSLGTLDASTQSLDHAIPVDVLTIDQMEIVRGPMSLLYGASAVGGVVNLVTNRIHYNYEEGFFSKFLVQGETVNNGLSSAAHLNYGKDKWMFHVDGSTRNLGDTEIPGYARSSKLRQTDPQPNEAKDKLPNSFNQQDNIAVGVSKIFDRGYAGVSFNHFNTFYGSVADPEVSIDMTQNRFEFHGEYRPESSSIRKIKLKSAQSDYFHKELEGSETGTVFRNRGNETRLEGINKNGNVRGVSGIQTQIFNFSAKGEEAFLPTSDNTKLSLFTFQEIDYGKNALRFGARLENSDIKKKASDNFGPSDEKSYLGMNASLGHCYDFSKSNTLETSLSYTERAPNFQELYASGAHLATGIFEQGDSQLTKEKATAVEVTYKSRTDKNQFTASVYSQVFKNYIALNPTGVVDVDSGLFISEYDQVDALFYGLDLDNKSELKKTDKGAINLIGKFDFVRAKNTDDGSNLPRISPPRVTAGLEYATDKWTVDGEVQYVAEQTKTAPNETRTADYTLTNIGYSYNIVGNLTSLNLFARVRNLFDVEARNHVSTLKDIAPLPGRNFIAGAQFQF</sequence>
<dbReference type="InterPro" id="IPR036942">
    <property type="entry name" value="Beta-barrel_TonB_sf"/>
</dbReference>
<dbReference type="GO" id="GO:0015344">
    <property type="term" value="F:siderophore uptake transmembrane transporter activity"/>
    <property type="evidence" value="ECO:0007669"/>
    <property type="project" value="TreeGrafter"/>
</dbReference>
<dbReference type="Pfam" id="PF00593">
    <property type="entry name" value="TonB_dep_Rec_b-barrel"/>
    <property type="match status" value="1"/>
</dbReference>
<evidence type="ECO:0000256" key="3">
    <source>
        <dbReference type="ARBA" id="ARBA00022452"/>
    </source>
</evidence>
<evidence type="ECO:0000256" key="4">
    <source>
        <dbReference type="ARBA" id="ARBA00022692"/>
    </source>
</evidence>
<evidence type="ECO:0000256" key="1">
    <source>
        <dbReference type="ARBA" id="ARBA00004571"/>
    </source>
</evidence>
<accession>A0AAX4HVF8</accession>
<dbReference type="Gene3D" id="2.170.130.10">
    <property type="entry name" value="TonB-dependent receptor, plug domain"/>
    <property type="match status" value="1"/>
</dbReference>
<gene>
    <name evidence="14" type="ORF">SOO65_09300</name>
</gene>
<keyword evidence="15" id="KW-1185">Reference proteome</keyword>
<dbReference type="EMBL" id="CP139487">
    <property type="protein sequence ID" value="WPU66945.1"/>
    <property type="molecule type" value="Genomic_DNA"/>
</dbReference>
<evidence type="ECO:0000256" key="2">
    <source>
        <dbReference type="ARBA" id="ARBA00022448"/>
    </source>
</evidence>
<keyword evidence="3 8" id="KW-1134">Transmembrane beta strand</keyword>
<reference evidence="14 15" key="1">
    <citation type="submission" date="2023-11" db="EMBL/GenBank/DDBJ databases">
        <title>Peredibacter starrii A3.12.</title>
        <authorList>
            <person name="Mitchell R.J."/>
        </authorList>
    </citation>
    <scope>NUCLEOTIDE SEQUENCE [LARGE SCALE GENOMIC DNA]</scope>
    <source>
        <strain evidence="14 15">A3.12</strain>
    </source>
</reference>
<dbReference type="Pfam" id="PF07715">
    <property type="entry name" value="Plug"/>
    <property type="match status" value="1"/>
</dbReference>
<proteinExistence type="inferred from homology"/>
<protein>
    <submittedName>
        <fullName evidence="14">TonB-dependent receptor</fullName>
    </submittedName>
</protein>
<feature type="signal peptide" evidence="11">
    <location>
        <begin position="1"/>
        <end position="18"/>
    </location>
</feature>
<evidence type="ECO:0000259" key="13">
    <source>
        <dbReference type="Pfam" id="PF07715"/>
    </source>
</evidence>
<dbReference type="GO" id="GO:0009279">
    <property type="term" value="C:cell outer membrane"/>
    <property type="evidence" value="ECO:0007669"/>
    <property type="project" value="UniProtKB-SubCell"/>
</dbReference>
<dbReference type="AlphaFoldDB" id="A0AAX4HVF8"/>
<evidence type="ECO:0000256" key="6">
    <source>
        <dbReference type="ARBA" id="ARBA00023136"/>
    </source>
</evidence>
<keyword evidence="5 9" id="KW-0798">TonB box</keyword>
<dbReference type="Gene3D" id="2.40.170.20">
    <property type="entry name" value="TonB-dependent receptor, beta-barrel domain"/>
    <property type="match status" value="1"/>
</dbReference>
<keyword evidence="14" id="KW-0675">Receptor</keyword>
<feature type="domain" description="TonB-dependent receptor-like beta-barrel" evidence="12">
    <location>
        <begin position="222"/>
        <end position="629"/>
    </location>
</feature>
<evidence type="ECO:0000313" key="14">
    <source>
        <dbReference type="EMBL" id="WPU66945.1"/>
    </source>
</evidence>
<dbReference type="InterPro" id="IPR037066">
    <property type="entry name" value="Plug_dom_sf"/>
</dbReference>
<dbReference type="GO" id="GO:0044718">
    <property type="term" value="P:siderophore transmembrane transport"/>
    <property type="evidence" value="ECO:0007669"/>
    <property type="project" value="TreeGrafter"/>
</dbReference>
<dbReference type="PANTHER" id="PTHR30069">
    <property type="entry name" value="TONB-DEPENDENT OUTER MEMBRANE RECEPTOR"/>
    <property type="match status" value="1"/>
</dbReference>
<feature type="region of interest" description="Disordered" evidence="10">
    <location>
        <begin position="199"/>
        <end position="227"/>
    </location>
</feature>
<feature type="compositionally biased region" description="Polar residues" evidence="10">
    <location>
        <begin position="60"/>
        <end position="77"/>
    </location>
</feature>
<evidence type="ECO:0000256" key="9">
    <source>
        <dbReference type="RuleBase" id="RU003357"/>
    </source>
</evidence>
<dbReference type="RefSeq" id="WP_321399648.1">
    <property type="nucleotide sequence ID" value="NZ_CP139487.1"/>
</dbReference>
<evidence type="ECO:0000256" key="10">
    <source>
        <dbReference type="SAM" id="MobiDB-lite"/>
    </source>
</evidence>
<evidence type="ECO:0000256" key="5">
    <source>
        <dbReference type="ARBA" id="ARBA00023077"/>
    </source>
</evidence>